<dbReference type="RefSeq" id="WP_112332755.1">
    <property type="nucleotide sequence ID" value="NZ_JADPHD010000009.1"/>
</dbReference>
<dbReference type="EC" id="1.2.1.41" evidence="7"/>
<protein>
    <recommendedName>
        <fullName evidence="7">Gamma-glutamyl phosphate reductase</fullName>
        <shortName evidence="7">GPR</shortName>
        <ecNumber evidence="7">1.2.1.41</ecNumber>
    </recommendedName>
    <alternativeName>
        <fullName evidence="7">Glutamate-5-semialdehyde dehydrogenase</fullName>
    </alternativeName>
    <alternativeName>
        <fullName evidence="7">Glutamyl-gamma-semialdehyde dehydrogenase</fullName>
        <shortName evidence="7">GSA dehydrogenase</shortName>
    </alternativeName>
</protein>
<dbReference type="FunFam" id="3.40.309.10:FF:000006">
    <property type="entry name" value="Gamma-glutamyl phosphate reductase"/>
    <property type="match status" value="1"/>
</dbReference>
<evidence type="ECO:0000256" key="4">
    <source>
        <dbReference type="ARBA" id="ARBA00022857"/>
    </source>
</evidence>
<dbReference type="SUPFAM" id="SSF53720">
    <property type="entry name" value="ALDH-like"/>
    <property type="match status" value="1"/>
</dbReference>
<comment type="pathway">
    <text evidence="1 7">Amino-acid biosynthesis; L-proline biosynthesis; L-glutamate 5-semialdehyde from L-glutamate: step 2/2.</text>
</comment>
<dbReference type="Gene3D" id="3.40.309.10">
    <property type="entry name" value="Aldehyde Dehydrogenase, Chain A, domain 2"/>
    <property type="match status" value="1"/>
</dbReference>
<evidence type="ECO:0000256" key="1">
    <source>
        <dbReference type="ARBA" id="ARBA00004985"/>
    </source>
</evidence>
<dbReference type="PANTHER" id="PTHR11063">
    <property type="entry name" value="GLUTAMATE SEMIALDEHYDE DEHYDROGENASE"/>
    <property type="match status" value="1"/>
</dbReference>
<comment type="subcellular location">
    <subcellularLocation>
        <location evidence="7">Cytoplasm</location>
    </subcellularLocation>
</comment>
<comment type="similarity">
    <text evidence="7">Belongs to the gamma-glutamyl phosphate reductase family.</text>
</comment>
<dbReference type="UniPathway" id="UPA00098">
    <property type="reaction ID" value="UER00360"/>
</dbReference>
<dbReference type="GO" id="GO:0004350">
    <property type="term" value="F:glutamate-5-semialdehyde dehydrogenase activity"/>
    <property type="evidence" value="ECO:0007669"/>
    <property type="project" value="UniProtKB-UniRule"/>
</dbReference>
<dbReference type="NCBIfam" id="TIGR00407">
    <property type="entry name" value="proA"/>
    <property type="match status" value="1"/>
</dbReference>
<feature type="domain" description="Aldehyde dehydrogenase" evidence="8">
    <location>
        <begin position="10"/>
        <end position="283"/>
    </location>
</feature>
<organism evidence="9 10">
    <name type="scientific">Hydrogeniiclostridium mannosilyticum</name>
    <dbReference type="NCBI Taxonomy" id="2764322"/>
    <lineage>
        <taxon>Bacteria</taxon>
        <taxon>Bacillati</taxon>
        <taxon>Bacillota</taxon>
        <taxon>Clostridia</taxon>
        <taxon>Eubacteriales</taxon>
        <taxon>Acutalibacteraceae</taxon>
        <taxon>Hydrogeniiclostridium</taxon>
    </lineage>
</organism>
<keyword evidence="7" id="KW-0963">Cytoplasm</keyword>
<evidence type="ECO:0000256" key="3">
    <source>
        <dbReference type="ARBA" id="ARBA00022650"/>
    </source>
</evidence>
<dbReference type="InterPro" id="IPR020593">
    <property type="entry name" value="G-glutamylP_reductase_CS"/>
</dbReference>
<accession>A0A328UHZ1</accession>
<keyword evidence="10" id="KW-1185">Reference proteome</keyword>
<dbReference type="Proteomes" id="UP000249377">
    <property type="component" value="Unassembled WGS sequence"/>
</dbReference>
<dbReference type="PIRSF" id="PIRSF000151">
    <property type="entry name" value="GPR"/>
    <property type="match status" value="1"/>
</dbReference>
<dbReference type="CDD" id="cd07079">
    <property type="entry name" value="ALDH_F18-19_ProA-GPR"/>
    <property type="match status" value="1"/>
</dbReference>
<dbReference type="InterPro" id="IPR016162">
    <property type="entry name" value="Ald_DH_N"/>
</dbReference>
<dbReference type="NCBIfam" id="NF001221">
    <property type="entry name" value="PRK00197.1"/>
    <property type="match status" value="1"/>
</dbReference>
<comment type="function">
    <text evidence="7">Catalyzes the NADPH-dependent reduction of L-glutamate 5-phosphate into L-glutamate 5-semialdehyde and phosphate. The product spontaneously undergoes cyclization to form 1-pyrroline-5-carboxylate.</text>
</comment>
<dbReference type="InterPro" id="IPR016161">
    <property type="entry name" value="Ald_DH/histidinol_DH"/>
</dbReference>
<reference evidence="9 10" key="1">
    <citation type="submission" date="2018-06" db="EMBL/GenBank/DDBJ databases">
        <title>Noncontiguous genome sequence of Ruminococcaceae bacterium ASD2818.</title>
        <authorList>
            <person name="Chaplin A.V."/>
            <person name="Sokolova S.R."/>
            <person name="Kochetkova T.O."/>
            <person name="Goltsov A.Y."/>
            <person name="Trofimov D.Y."/>
            <person name="Efimov B.A."/>
        </authorList>
    </citation>
    <scope>NUCLEOTIDE SEQUENCE [LARGE SCALE GENOMIC DNA]</scope>
    <source>
        <strain evidence="9 10">ASD2818</strain>
    </source>
</reference>
<evidence type="ECO:0000313" key="9">
    <source>
        <dbReference type="EMBL" id="RAQ28834.1"/>
    </source>
</evidence>
<keyword evidence="4 7" id="KW-0521">NADP</keyword>
<dbReference type="InterPro" id="IPR015590">
    <property type="entry name" value="Aldehyde_DH_dom"/>
</dbReference>
<dbReference type="Gene3D" id="3.40.605.10">
    <property type="entry name" value="Aldehyde Dehydrogenase, Chain A, domain 1"/>
    <property type="match status" value="1"/>
</dbReference>
<evidence type="ECO:0000259" key="8">
    <source>
        <dbReference type="Pfam" id="PF00171"/>
    </source>
</evidence>
<dbReference type="AlphaFoldDB" id="A0A328UHZ1"/>
<evidence type="ECO:0000256" key="2">
    <source>
        <dbReference type="ARBA" id="ARBA00022605"/>
    </source>
</evidence>
<evidence type="ECO:0000256" key="7">
    <source>
        <dbReference type="HAMAP-Rule" id="MF_00412"/>
    </source>
</evidence>
<evidence type="ECO:0000313" key="10">
    <source>
        <dbReference type="Proteomes" id="UP000249377"/>
    </source>
</evidence>
<comment type="caution">
    <text evidence="9">The sequence shown here is derived from an EMBL/GenBank/DDBJ whole genome shotgun (WGS) entry which is preliminary data.</text>
</comment>
<dbReference type="Pfam" id="PF00171">
    <property type="entry name" value="Aldedh"/>
    <property type="match status" value="1"/>
</dbReference>
<name>A0A328UHZ1_9FIRM</name>
<dbReference type="HAMAP" id="MF_00412">
    <property type="entry name" value="ProA"/>
    <property type="match status" value="1"/>
</dbReference>
<proteinExistence type="inferred from homology"/>
<evidence type="ECO:0000256" key="6">
    <source>
        <dbReference type="ARBA" id="ARBA00049024"/>
    </source>
</evidence>
<dbReference type="InterPro" id="IPR012134">
    <property type="entry name" value="Glu-5-SA_DH"/>
</dbReference>
<evidence type="ECO:0000256" key="5">
    <source>
        <dbReference type="ARBA" id="ARBA00023002"/>
    </source>
</evidence>
<keyword evidence="5 7" id="KW-0560">Oxidoreductase</keyword>
<dbReference type="GO" id="GO:0005737">
    <property type="term" value="C:cytoplasm"/>
    <property type="evidence" value="ECO:0007669"/>
    <property type="project" value="UniProtKB-SubCell"/>
</dbReference>
<dbReference type="PROSITE" id="PS01223">
    <property type="entry name" value="PROA"/>
    <property type="match status" value="1"/>
</dbReference>
<gene>
    <name evidence="7" type="primary">proA</name>
    <name evidence="9" type="ORF">DPQ25_08160</name>
</gene>
<keyword evidence="2 7" id="KW-0028">Amino-acid biosynthesis</keyword>
<dbReference type="GO" id="GO:0055129">
    <property type="term" value="P:L-proline biosynthetic process"/>
    <property type="evidence" value="ECO:0007669"/>
    <property type="project" value="UniProtKB-UniRule"/>
</dbReference>
<dbReference type="InterPro" id="IPR016163">
    <property type="entry name" value="Ald_DH_C"/>
</dbReference>
<dbReference type="EMBL" id="QLYR01000004">
    <property type="protein sequence ID" value="RAQ28834.1"/>
    <property type="molecule type" value="Genomic_DNA"/>
</dbReference>
<sequence>MTVLEEMGSRAREAAKSLAVAGALKDKALYAMADALEQHEDELLAQNELDLAAAREAGMTESLLDRLALSPARIQGMADGIRQVAAQEDPIGSIISGSVRPNGMRIRRVRVPLGVIGIIYEARPNVTADAAALCLKAGNAVILRGGKEAIHSNTAILDCMAEAACAAGLPSGAMQLVRDTSRASSLEMMNLTGYLDVLIPRGGAGLIRSVVENAHVPVIETGVGNCHLYVDDSADLQMAASILYNGKTSRPSVCNALEKVLVHEAVAEAFLPVMAEQLAQKQVELRCCPRSEEILTRHGFAVVPASEEDWPREFLDYILGVRVVRDIDEAMSHIAAYSSGHSECIVTGSYAHANAFTAGVDAAAVYVNCSTRFTDGGELGLGAEIGISTQKLHARGPMGVCELTSSKFIIEGDGQVRV</sequence>
<keyword evidence="3 7" id="KW-0641">Proline biosynthesis</keyword>
<dbReference type="GO" id="GO:0050661">
    <property type="term" value="F:NADP binding"/>
    <property type="evidence" value="ECO:0007669"/>
    <property type="project" value="InterPro"/>
</dbReference>
<comment type="catalytic activity">
    <reaction evidence="6 7">
        <text>L-glutamate 5-semialdehyde + phosphate + NADP(+) = L-glutamyl 5-phosphate + NADPH + H(+)</text>
        <dbReference type="Rhea" id="RHEA:19541"/>
        <dbReference type="ChEBI" id="CHEBI:15378"/>
        <dbReference type="ChEBI" id="CHEBI:43474"/>
        <dbReference type="ChEBI" id="CHEBI:57783"/>
        <dbReference type="ChEBI" id="CHEBI:58066"/>
        <dbReference type="ChEBI" id="CHEBI:58274"/>
        <dbReference type="ChEBI" id="CHEBI:58349"/>
        <dbReference type="EC" id="1.2.1.41"/>
    </reaction>
</comment>
<dbReference type="PANTHER" id="PTHR11063:SF8">
    <property type="entry name" value="DELTA-1-PYRROLINE-5-CARBOXYLATE SYNTHASE"/>
    <property type="match status" value="1"/>
</dbReference>
<dbReference type="InterPro" id="IPR000965">
    <property type="entry name" value="GPR_dom"/>
</dbReference>